<dbReference type="InterPro" id="IPR013783">
    <property type="entry name" value="Ig-like_fold"/>
</dbReference>
<comment type="caution">
    <text evidence="5">The sequence shown here is derived from an EMBL/GenBank/DDBJ whole genome shotgun (WGS) entry which is preliminary data.</text>
</comment>
<gene>
    <name evidence="5" type="ORF">IAB77_06380</name>
</gene>
<dbReference type="PROSITE" id="PS51257">
    <property type="entry name" value="PROKAR_LIPOPROTEIN"/>
    <property type="match status" value="1"/>
</dbReference>
<name>A0A9D0ZGG7_9FIRM</name>
<protein>
    <submittedName>
        <fullName evidence="5">Starch-binding protein</fullName>
    </submittedName>
</protein>
<feature type="domain" description="Starch-binding module 26" evidence="4">
    <location>
        <begin position="228"/>
        <end position="293"/>
    </location>
</feature>
<dbReference type="InterPro" id="IPR031965">
    <property type="entry name" value="CBM26"/>
</dbReference>
<feature type="region of interest" description="Disordered" evidence="1">
    <location>
        <begin position="315"/>
        <end position="343"/>
    </location>
</feature>
<evidence type="ECO:0000313" key="6">
    <source>
        <dbReference type="Proteomes" id="UP000824262"/>
    </source>
</evidence>
<evidence type="ECO:0000259" key="4">
    <source>
        <dbReference type="Pfam" id="PF16738"/>
    </source>
</evidence>
<reference evidence="5" key="1">
    <citation type="submission" date="2020-10" db="EMBL/GenBank/DDBJ databases">
        <authorList>
            <person name="Gilroy R."/>
        </authorList>
    </citation>
    <scope>NUCLEOTIDE SEQUENCE</scope>
    <source>
        <strain evidence="5">ChiBcolR7-354</strain>
    </source>
</reference>
<evidence type="ECO:0000313" key="5">
    <source>
        <dbReference type="EMBL" id="HIQ78869.1"/>
    </source>
</evidence>
<evidence type="ECO:0000256" key="1">
    <source>
        <dbReference type="SAM" id="MobiDB-lite"/>
    </source>
</evidence>
<keyword evidence="2" id="KW-1133">Transmembrane helix</keyword>
<dbReference type="Proteomes" id="UP000824262">
    <property type="component" value="Unassembled WGS sequence"/>
</dbReference>
<accession>A0A9D0ZGG7</accession>
<evidence type="ECO:0000256" key="2">
    <source>
        <dbReference type="SAM" id="Phobius"/>
    </source>
</evidence>
<feature type="transmembrane region" description="Helical" evidence="2">
    <location>
        <begin position="347"/>
        <end position="367"/>
    </location>
</feature>
<feature type="signal peptide" evidence="3">
    <location>
        <begin position="1"/>
        <end position="22"/>
    </location>
</feature>
<feature type="compositionally biased region" description="Low complexity" evidence="1">
    <location>
        <begin position="322"/>
        <end position="339"/>
    </location>
</feature>
<reference evidence="5" key="2">
    <citation type="journal article" date="2021" name="PeerJ">
        <title>Extensive microbial diversity within the chicken gut microbiome revealed by metagenomics and culture.</title>
        <authorList>
            <person name="Gilroy R."/>
            <person name="Ravi A."/>
            <person name="Getino M."/>
            <person name="Pursley I."/>
            <person name="Horton D.L."/>
            <person name="Alikhan N.F."/>
            <person name="Baker D."/>
            <person name="Gharbi K."/>
            <person name="Hall N."/>
            <person name="Watson M."/>
            <person name="Adriaenssens E.M."/>
            <person name="Foster-Nyarko E."/>
            <person name="Jarju S."/>
            <person name="Secka A."/>
            <person name="Antonio M."/>
            <person name="Oren A."/>
            <person name="Chaudhuri R.R."/>
            <person name="La Ragione R."/>
            <person name="Hildebrand F."/>
            <person name="Pallen M.J."/>
        </authorList>
    </citation>
    <scope>NUCLEOTIDE SEQUENCE</scope>
    <source>
        <strain evidence="5">ChiBcolR7-354</strain>
    </source>
</reference>
<keyword evidence="2" id="KW-0812">Transmembrane</keyword>
<dbReference type="Pfam" id="PF16738">
    <property type="entry name" value="CBM26"/>
    <property type="match status" value="2"/>
</dbReference>
<proteinExistence type="predicted"/>
<dbReference type="EMBL" id="DVGA01000064">
    <property type="protein sequence ID" value="HIQ78869.1"/>
    <property type="molecule type" value="Genomic_DNA"/>
</dbReference>
<keyword evidence="3" id="KW-0732">Signal</keyword>
<dbReference type="AlphaFoldDB" id="A0A9D0ZGG7"/>
<evidence type="ECO:0000256" key="3">
    <source>
        <dbReference type="SAM" id="SignalP"/>
    </source>
</evidence>
<keyword evidence="2" id="KW-0472">Membrane</keyword>
<dbReference type="Gene3D" id="2.60.40.10">
    <property type="entry name" value="Immunoglobulins"/>
    <property type="match status" value="2"/>
</dbReference>
<feature type="domain" description="Starch-binding module 26" evidence="4">
    <location>
        <begin position="38"/>
        <end position="98"/>
    </location>
</feature>
<organism evidence="5 6">
    <name type="scientific">Candidatus Scatomorpha intestinavium</name>
    <dbReference type="NCBI Taxonomy" id="2840922"/>
    <lineage>
        <taxon>Bacteria</taxon>
        <taxon>Bacillati</taxon>
        <taxon>Bacillota</taxon>
        <taxon>Clostridia</taxon>
        <taxon>Eubacteriales</taxon>
        <taxon>Candidatus Scatomorpha</taxon>
    </lineage>
</organism>
<feature type="chain" id="PRO_5039378901" evidence="3">
    <location>
        <begin position="23"/>
        <end position="373"/>
    </location>
</feature>
<sequence length="373" mass="39162">MKKITATLLALLMIACLGTAAAADSGDAEMVTVLADVPDGWENPCVWAWADDGTNAFAAWPGEAMEPLGDSGWYYIYVPAFVQNVIISANEASVQTAGDTVEAGREVWISVADDLTTTVSYDAQADVEIPEYVETFAVHAYVPLEWESVSVSADGAEKQMTGGEDGWFTASLPVTASSIVLSGNGGEASTEAISIDPQEVWVTVYNDLTYEVSYEDPDAPDAEPITVYAQVPADWAGPCCWAWSAPDGTNAFSAWPGEAMAEGDDGWYSIEVPGWINSIIINANEGSVQTTDISVEVGQDVWITVADAENAAVSYEQPAGDAAEATPEPEASEAPAETAGDSGGSSAVVWIVVIVVIVAVIAVAVVVSKKKKK</sequence>